<comment type="subcellular location">
    <subcellularLocation>
        <location evidence="1">Peroxisome</location>
    </subcellularLocation>
</comment>
<proteinExistence type="predicted"/>
<accession>A0A6J0BDV4</accession>
<evidence type="ECO:0000256" key="2">
    <source>
        <dbReference type="ARBA" id="ARBA00023140"/>
    </source>
</evidence>
<dbReference type="FunCoup" id="A0A6J0BDV4">
    <property type="interactions" value="257"/>
</dbReference>
<dbReference type="Gene3D" id="3.40.50.12780">
    <property type="entry name" value="N-terminal domain of ligase-like"/>
    <property type="match status" value="1"/>
</dbReference>
<dbReference type="RefSeq" id="XP_015512322.2">
    <property type="nucleotide sequence ID" value="XM_015656836.2"/>
</dbReference>
<dbReference type="PANTHER" id="PTHR24096">
    <property type="entry name" value="LONG-CHAIN-FATTY-ACID--COA LIGASE"/>
    <property type="match status" value="1"/>
</dbReference>
<dbReference type="AlphaFoldDB" id="A0A6J0BDV4"/>
<dbReference type="GO" id="GO:0008218">
    <property type="term" value="P:bioluminescence"/>
    <property type="evidence" value="ECO:0007669"/>
    <property type="project" value="UniProtKB-KW"/>
</dbReference>
<dbReference type="Pfam" id="PF13193">
    <property type="entry name" value="AMP-binding_C"/>
    <property type="match status" value="1"/>
</dbReference>
<dbReference type="RefSeq" id="XP_046588150.1">
    <property type="nucleotide sequence ID" value="XM_046732194.1"/>
</dbReference>
<evidence type="ECO:0000313" key="6">
    <source>
        <dbReference type="RefSeq" id="XP_015512322.2"/>
    </source>
</evidence>
<dbReference type="OrthoDB" id="10253869at2759"/>
<dbReference type="RefSeq" id="XP_046588151.1">
    <property type="nucleotide sequence ID" value="XM_046732195.1"/>
</dbReference>
<dbReference type="InterPro" id="IPR020845">
    <property type="entry name" value="AMP-binding_CS"/>
</dbReference>
<keyword evidence="6 7" id="KW-0436">Ligase</keyword>
<dbReference type="GO" id="GO:0005777">
    <property type="term" value="C:peroxisome"/>
    <property type="evidence" value="ECO:0007669"/>
    <property type="project" value="UniProtKB-SubCell"/>
</dbReference>
<sequence>MTTLRRGTRQMWNLMENGKIIRDSSSRSMSTEPRTTRIQEGKNGEKIFKSPFNNMNYPTMPLHEFVWENTGKWGDKVALKCGVTGRRYTYAGARDASNWVARSLLNMGFKAGDVIALVLPNLPETAIAFLGSVEAGLIVTTVNPHYTVDEIRRQLINSGAKGVITNAEIAPVVLNATRETLPSKSPFIVIDDATLPVPSESIPFKDLIDRGKSLPPVPNHPWNFDDVVVLPYSSGTTGLSKGVMLSHKNLIANIQQVKASTDDNVWKETTETHQEIAPLLLPTFHIYGMNAVMLPNLKLGVQLITLPKFTPQGFIDVFEQNKVTCFFLVPPLLLFLATAPMVAKKHIESIHVMTSGAAPLAGTDVERFYHRFDIDETKLQFIQGYGLTESSPVTFLQTLKSKKYASIGNPICDTEARLIDLSTQEDIVTPGKTGELWVRGDHVMKGYYNNEEATKNTLTPDGWLKTGDIAYFDEELDFYITDRLKELIKVKGFQVPPAELEALLRTHPDIEEAAVIGIPDERSGELPRAFVLLKKDKTLKEKDVQDFVKGKVSEYKELKGGVIFVDTIPKNPSGKILRRVLKEQYAK</sequence>
<dbReference type="Gene3D" id="3.30.300.30">
    <property type="match status" value="1"/>
</dbReference>
<keyword evidence="5" id="KW-1185">Reference proteome</keyword>
<dbReference type="KEGG" id="nlo:107218818"/>
<dbReference type="InterPro" id="IPR025110">
    <property type="entry name" value="AMP-bd_C"/>
</dbReference>
<dbReference type="RefSeq" id="XP_046588149.1">
    <property type="nucleotide sequence ID" value="XM_046732193.1"/>
</dbReference>
<dbReference type="InterPro" id="IPR042099">
    <property type="entry name" value="ANL_N_sf"/>
</dbReference>
<dbReference type="GO" id="GO:0004467">
    <property type="term" value="F:long-chain fatty acid-CoA ligase activity"/>
    <property type="evidence" value="ECO:0007669"/>
    <property type="project" value="TreeGrafter"/>
</dbReference>
<organism evidence="5 6">
    <name type="scientific">Neodiprion lecontei</name>
    <name type="common">Redheaded pine sawfly</name>
    <dbReference type="NCBI Taxonomy" id="441921"/>
    <lineage>
        <taxon>Eukaryota</taxon>
        <taxon>Metazoa</taxon>
        <taxon>Ecdysozoa</taxon>
        <taxon>Arthropoda</taxon>
        <taxon>Hexapoda</taxon>
        <taxon>Insecta</taxon>
        <taxon>Pterygota</taxon>
        <taxon>Neoptera</taxon>
        <taxon>Endopterygota</taxon>
        <taxon>Hymenoptera</taxon>
        <taxon>Tenthredinoidea</taxon>
        <taxon>Diprionidae</taxon>
        <taxon>Diprioninae</taxon>
        <taxon>Neodiprion</taxon>
    </lineage>
</organism>
<dbReference type="GeneID" id="107218818"/>
<dbReference type="PROSITE" id="PS00455">
    <property type="entry name" value="AMP_BINDING"/>
    <property type="match status" value="1"/>
</dbReference>
<evidence type="ECO:0000313" key="7">
    <source>
        <dbReference type="RefSeq" id="XP_046588149.1"/>
    </source>
</evidence>
<keyword evidence="2" id="KW-0576">Peroxisome</keyword>
<dbReference type="GO" id="GO:0046949">
    <property type="term" value="P:fatty-acyl-CoA biosynthetic process"/>
    <property type="evidence" value="ECO:0007669"/>
    <property type="project" value="TreeGrafter"/>
</dbReference>
<protein>
    <submittedName>
        <fullName evidence="6 7">4-coumarate--CoA ligase 1 isoform X1</fullName>
    </submittedName>
</protein>
<evidence type="ECO:0000256" key="1">
    <source>
        <dbReference type="ARBA" id="ARBA00004275"/>
    </source>
</evidence>
<dbReference type="PANTHER" id="PTHR24096:SF422">
    <property type="entry name" value="BCDNA.GH02901"/>
    <property type="match status" value="1"/>
</dbReference>
<gene>
    <name evidence="6 7 8 9" type="primary">LOC107218818</name>
</gene>
<dbReference type="Pfam" id="PF00501">
    <property type="entry name" value="AMP-binding"/>
    <property type="match status" value="1"/>
</dbReference>
<dbReference type="InterPro" id="IPR000873">
    <property type="entry name" value="AMP-dep_synth/lig_dom"/>
</dbReference>
<evidence type="ECO:0000313" key="5">
    <source>
        <dbReference type="Proteomes" id="UP000829291"/>
    </source>
</evidence>
<reference evidence="6 7" key="1">
    <citation type="submission" date="2025-05" db="UniProtKB">
        <authorList>
            <consortium name="RefSeq"/>
        </authorList>
    </citation>
    <scope>IDENTIFICATION</scope>
    <source>
        <tissue evidence="6 7">Thorax and Abdomen</tissue>
    </source>
</reference>
<dbReference type="Proteomes" id="UP000829291">
    <property type="component" value="Chromosome 2"/>
</dbReference>
<feature type="domain" description="AMP-binding enzyme C-terminal" evidence="4">
    <location>
        <begin position="499"/>
        <end position="575"/>
    </location>
</feature>
<dbReference type="InParanoid" id="A0A6J0BDV4"/>
<name>A0A6J0BDV4_NEOLC</name>
<dbReference type="CDD" id="cd05911">
    <property type="entry name" value="Firefly_Luc_like"/>
    <property type="match status" value="1"/>
</dbReference>
<evidence type="ECO:0000259" key="3">
    <source>
        <dbReference type="Pfam" id="PF00501"/>
    </source>
</evidence>
<dbReference type="GO" id="GO:0005524">
    <property type="term" value="F:ATP binding"/>
    <property type="evidence" value="ECO:0007669"/>
    <property type="project" value="UniProtKB-KW"/>
</dbReference>
<dbReference type="GO" id="GO:0004497">
    <property type="term" value="F:monooxygenase activity"/>
    <property type="evidence" value="ECO:0007669"/>
    <property type="project" value="UniProtKB-KW"/>
</dbReference>
<evidence type="ECO:0000259" key="4">
    <source>
        <dbReference type="Pfam" id="PF13193"/>
    </source>
</evidence>
<evidence type="ECO:0000313" key="8">
    <source>
        <dbReference type="RefSeq" id="XP_046588150.1"/>
    </source>
</evidence>
<dbReference type="SUPFAM" id="SSF56801">
    <property type="entry name" value="Acetyl-CoA synthetase-like"/>
    <property type="match status" value="1"/>
</dbReference>
<feature type="domain" description="AMP-dependent synthetase/ligase" evidence="3">
    <location>
        <begin position="68"/>
        <end position="448"/>
    </location>
</feature>
<dbReference type="InterPro" id="IPR045851">
    <property type="entry name" value="AMP-bd_C_sf"/>
</dbReference>
<evidence type="ECO:0000313" key="9">
    <source>
        <dbReference type="RefSeq" id="XP_046588151.1"/>
    </source>
</evidence>